<evidence type="ECO:0000256" key="9">
    <source>
        <dbReference type="ARBA" id="ARBA00022691"/>
    </source>
</evidence>
<dbReference type="GO" id="GO:0005737">
    <property type="term" value="C:cytoplasm"/>
    <property type="evidence" value="ECO:0007669"/>
    <property type="project" value="UniProtKB-SubCell"/>
</dbReference>
<keyword evidence="9 12" id="KW-0949">S-adenosyl-L-methionine</keyword>
<evidence type="ECO:0000259" key="13">
    <source>
        <dbReference type="Pfam" id="PF04452"/>
    </source>
</evidence>
<evidence type="ECO:0000256" key="2">
    <source>
        <dbReference type="ARBA" id="ARBA00005528"/>
    </source>
</evidence>
<feature type="domain" description="Ribosomal RNA small subunit methyltransferase E methyltransferase" evidence="13">
    <location>
        <begin position="81"/>
        <end position="244"/>
    </location>
</feature>
<comment type="similarity">
    <text evidence="2 12">Belongs to the RNA methyltransferase RsmE family.</text>
</comment>
<dbReference type="RefSeq" id="WP_149426053.1">
    <property type="nucleotide sequence ID" value="NZ_CP022579.1"/>
</dbReference>
<keyword evidence="6 12" id="KW-0698">rRNA processing</keyword>
<dbReference type="PIRSF" id="PIRSF015601">
    <property type="entry name" value="MTase_slr0722"/>
    <property type="match status" value="1"/>
</dbReference>
<evidence type="ECO:0000256" key="3">
    <source>
        <dbReference type="ARBA" id="ARBA00012328"/>
    </source>
</evidence>
<dbReference type="PANTHER" id="PTHR30027:SF3">
    <property type="entry name" value="16S RRNA (URACIL(1498)-N(3))-METHYLTRANSFERASE"/>
    <property type="match status" value="1"/>
</dbReference>
<keyword evidence="7 12" id="KW-0489">Methyltransferase</keyword>
<dbReference type="NCBIfam" id="TIGR00046">
    <property type="entry name" value="RsmE family RNA methyltransferase"/>
    <property type="match status" value="1"/>
</dbReference>
<reference evidence="15 16" key="1">
    <citation type="submission" date="2017-07" db="EMBL/GenBank/DDBJ databases">
        <title>Complete genome sequence of Oryzomicrobium terrae TPP412.</title>
        <authorList>
            <person name="Chiu L.-W."/>
            <person name="Lo K.-J."/>
            <person name="Tsai Y.-M."/>
            <person name="Lin S.-S."/>
            <person name="Kuo C.-H."/>
            <person name="Liu C.-T."/>
        </authorList>
    </citation>
    <scope>NUCLEOTIDE SEQUENCE [LARGE SCALE GENOMIC DNA]</scope>
    <source>
        <strain evidence="15 16">TPP412</strain>
    </source>
</reference>
<dbReference type="InterPro" id="IPR029028">
    <property type="entry name" value="Alpha/beta_knot_MTases"/>
</dbReference>
<dbReference type="PANTHER" id="PTHR30027">
    <property type="entry name" value="RIBOSOMAL RNA SMALL SUBUNIT METHYLTRANSFERASE E"/>
    <property type="match status" value="1"/>
</dbReference>
<organism evidence="15 16">
    <name type="scientific">Oryzomicrobium terrae</name>
    <dbReference type="NCBI Taxonomy" id="1735038"/>
    <lineage>
        <taxon>Bacteria</taxon>
        <taxon>Pseudomonadati</taxon>
        <taxon>Pseudomonadota</taxon>
        <taxon>Betaproteobacteria</taxon>
        <taxon>Rhodocyclales</taxon>
        <taxon>Rhodocyclaceae</taxon>
        <taxon>Oryzomicrobium</taxon>
    </lineage>
</organism>
<comment type="subcellular location">
    <subcellularLocation>
        <location evidence="1 12">Cytoplasm</location>
    </subcellularLocation>
</comment>
<feature type="domain" description="Ribosomal RNA small subunit methyltransferase E PUA-like" evidence="14">
    <location>
        <begin position="26"/>
        <end position="72"/>
    </location>
</feature>
<keyword evidence="16" id="KW-1185">Reference proteome</keyword>
<name>A0A5C1EB19_9RHOO</name>
<dbReference type="CDD" id="cd18084">
    <property type="entry name" value="RsmE-like"/>
    <property type="match status" value="1"/>
</dbReference>
<dbReference type="GO" id="GO:0070042">
    <property type="term" value="F:rRNA (uridine-N3-)-methyltransferase activity"/>
    <property type="evidence" value="ECO:0007669"/>
    <property type="project" value="TreeGrafter"/>
</dbReference>
<evidence type="ECO:0000256" key="7">
    <source>
        <dbReference type="ARBA" id="ARBA00022603"/>
    </source>
</evidence>
<evidence type="ECO:0000256" key="4">
    <source>
        <dbReference type="ARBA" id="ARBA00013673"/>
    </source>
</evidence>
<dbReference type="InterPro" id="IPR015947">
    <property type="entry name" value="PUA-like_sf"/>
</dbReference>
<evidence type="ECO:0000256" key="8">
    <source>
        <dbReference type="ARBA" id="ARBA00022679"/>
    </source>
</evidence>
<evidence type="ECO:0000313" key="16">
    <source>
        <dbReference type="Proteomes" id="UP000323671"/>
    </source>
</evidence>
<comment type="catalytic activity">
    <reaction evidence="11 12">
        <text>uridine(1498) in 16S rRNA + S-adenosyl-L-methionine = N(3)-methyluridine(1498) in 16S rRNA + S-adenosyl-L-homocysteine + H(+)</text>
        <dbReference type="Rhea" id="RHEA:42920"/>
        <dbReference type="Rhea" id="RHEA-COMP:10283"/>
        <dbReference type="Rhea" id="RHEA-COMP:10284"/>
        <dbReference type="ChEBI" id="CHEBI:15378"/>
        <dbReference type="ChEBI" id="CHEBI:57856"/>
        <dbReference type="ChEBI" id="CHEBI:59789"/>
        <dbReference type="ChEBI" id="CHEBI:65315"/>
        <dbReference type="ChEBI" id="CHEBI:74502"/>
        <dbReference type="EC" id="2.1.1.193"/>
    </reaction>
</comment>
<evidence type="ECO:0000259" key="14">
    <source>
        <dbReference type="Pfam" id="PF20260"/>
    </source>
</evidence>
<dbReference type="Pfam" id="PF20260">
    <property type="entry name" value="PUA_4"/>
    <property type="match status" value="1"/>
</dbReference>
<dbReference type="NCBIfam" id="NF008692">
    <property type="entry name" value="PRK11713.1-5"/>
    <property type="match status" value="1"/>
</dbReference>
<protein>
    <recommendedName>
        <fullName evidence="4 12">Ribosomal RNA small subunit methyltransferase E</fullName>
        <ecNumber evidence="3 12">2.1.1.193</ecNumber>
    </recommendedName>
</protein>
<dbReference type="SUPFAM" id="SSF88697">
    <property type="entry name" value="PUA domain-like"/>
    <property type="match status" value="1"/>
</dbReference>
<comment type="function">
    <text evidence="10 12">Specifically methylates the N3 position of the uracil ring of uridine 1498 (m3U1498) in 16S rRNA. Acts on the fully assembled 30S ribosomal subunit.</text>
</comment>
<dbReference type="EC" id="2.1.1.193" evidence="3 12"/>
<dbReference type="Pfam" id="PF04452">
    <property type="entry name" value="Methyltrans_RNA"/>
    <property type="match status" value="1"/>
</dbReference>
<dbReference type="EMBL" id="CP022579">
    <property type="protein sequence ID" value="QEL66056.1"/>
    <property type="molecule type" value="Genomic_DNA"/>
</dbReference>
<dbReference type="Proteomes" id="UP000323671">
    <property type="component" value="Chromosome"/>
</dbReference>
<dbReference type="InterPro" id="IPR029026">
    <property type="entry name" value="tRNA_m1G_MTases_N"/>
</dbReference>
<dbReference type="InterPro" id="IPR046886">
    <property type="entry name" value="RsmE_MTase_dom"/>
</dbReference>
<dbReference type="GO" id="GO:0070475">
    <property type="term" value="P:rRNA base methylation"/>
    <property type="evidence" value="ECO:0007669"/>
    <property type="project" value="TreeGrafter"/>
</dbReference>
<keyword evidence="8 12" id="KW-0808">Transferase</keyword>
<dbReference type="KEGG" id="otr:OTERR_25800"/>
<evidence type="ECO:0000256" key="6">
    <source>
        <dbReference type="ARBA" id="ARBA00022552"/>
    </source>
</evidence>
<evidence type="ECO:0000256" key="12">
    <source>
        <dbReference type="PIRNR" id="PIRNR015601"/>
    </source>
</evidence>
<dbReference type="AlphaFoldDB" id="A0A5C1EB19"/>
<evidence type="ECO:0000256" key="1">
    <source>
        <dbReference type="ARBA" id="ARBA00004496"/>
    </source>
</evidence>
<keyword evidence="5 12" id="KW-0963">Cytoplasm</keyword>
<sequence length="252" mass="26784">MALPRFHCPVSADVAGRLVPGTSFTLPDEAAHHAARVLRLAVGDEVLLFDGAGREYRAVLSEIGKRDARVDVLEETGTDRESRLILTLYQALQSADKMDYTVQKAVELGVARIVPVDSRRSVVRLSGERAAKRVAHWQGVAVSACEQCGRNKVPEVAPIASLAAALGEPASAHGPRLRLMLDPLGGTTLDQLPPGEQIDLLVGAEGGLDPEEEAVARAAGFVGLRLGPRVLRTETAALTALAALHALRGDFR</sequence>
<evidence type="ECO:0000256" key="11">
    <source>
        <dbReference type="ARBA" id="ARBA00047944"/>
    </source>
</evidence>
<dbReference type="Gene3D" id="3.40.1280.10">
    <property type="match status" value="1"/>
</dbReference>
<evidence type="ECO:0000256" key="5">
    <source>
        <dbReference type="ARBA" id="ARBA00022490"/>
    </source>
</evidence>
<dbReference type="InterPro" id="IPR006700">
    <property type="entry name" value="RsmE"/>
</dbReference>
<evidence type="ECO:0000256" key="10">
    <source>
        <dbReference type="ARBA" id="ARBA00025699"/>
    </source>
</evidence>
<proteinExistence type="inferred from homology"/>
<dbReference type="SUPFAM" id="SSF75217">
    <property type="entry name" value="alpha/beta knot"/>
    <property type="match status" value="1"/>
</dbReference>
<gene>
    <name evidence="15" type="primary">rsmE</name>
    <name evidence="15" type="ORF">OTERR_25800</name>
</gene>
<dbReference type="InterPro" id="IPR046887">
    <property type="entry name" value="RsmE_PUA-like"/>
</dbReference>
<accession>A0A5C1EB19</accession>
<evidence type="ECO:0000313" key="15">
    <source>
        <dbReference type="EMBL" id="QEL66056.1"/>
    </source>
</evidence>